<name>A0ABR1IL62_9AGAR</name>
<dbReference type="InterPro" id="IPR032675">
    <property type="entry name" value="LRR_dom_sf"/>
</dbReference>
<accession>A0ABR1IL62</accession>
<dbReference type="SUPFAM" id="SSF52047">
    <property type="entry name" value="RNI-like"/>
    <property type="match status" value="1"/>
</dbReference>
<dbReference type="InterPro" id="IPR036047">
    <property type="entry name" value="F-box-like_dom_sf"/>
</dbReference>
<dbReference type="Gene3D" id="3.80.10.10">
    <property type="entry name" value="Ribonuclease Inhibitor"/>
    <property type="match status" value="2"/>
</dbReference>
<dbReference type="Pfam" id="PF12937">
    <property type="entry name" value="F-box-like"/>
    <property type="match status" value="1"/>
</dbReference>
<organism evidence="2 3">
    <name type="scientific">Marasmiellus scandens</name>
    <dbReference type="NCBI Taxonomy" id="2682957"/>
    <lineage>
        <taxon>Eukaryota</taxon>
        <taxon>Fungi</taxon>
        <taxon>Dikarya</taxon>
        <taxon>Basidiomycota</taxon>
        <taxon>Agaricomycotina</taxon>
        <taxon>Agaricomycetes</taxon>
        <taxon>Agaricomycetidae</taxon>
        <taxon>Agaricales</taxon>
        <taxon>Marasmiineae</taxon>
        <taxon>Omphalotaceae</taxon>
        <taxon>Marasmiellus</taxon>
    </lineage>
</organism>
<proteinExistence type="predicted"/>
<evidence type="ECO:0000313" key="3">
    <source>
        <dbReference type="Proteomes" id="UP001498398"/>
    </source>
</evidence>
<reference evidence="2 3" key="1">
    <citation type="submission" date="2024-01" db="EMBL/GenBank/DDBJ databases">
        <title>A draft genome for the cacao thread blight pathogen Marasmiellus scandens.</title>
        <authorList>
            <person name="Baruah I.K."/>
            <person name="Leung J."/>
            <person name="Bukari Y."/>
            <person name="Amoako-Attah I."/>
            <person name="Meinhardt L.W."/>
            <person name="Bailey B.A."/>
            <person name="Cohen S.P."/>
        </authorList>
    </citation>
    <scope>NUCLEOTIDE SEQUENCE [LARGE SCALE GENOMIC DNA]</scope>
    <source>
        <strain evidence="2 3">GH-19</strain>
    </source>
</reference>
<dbReference type="SUPFAM" id="SSF81383">
    <property type="entry name" value="F-box domain"/>
    <property type="match status" value="1"/>
</dbReference>
<evidence type="ECO:0000259" key="1">
    <source>
        <dbReference type="Pfam" id="PF12937"/>
    </source>
</evidence>
<dbReference type="Proteomes" id="UP001498398">
    <property type="component" value="Unassembled WGS sequence"/>
</dbReference>
<dbReference type="EMBL" id="JBANRG010000106">
    <property type="protein sequence ID" value="KAK7435499.1"/>
    <property type="molecule type" value="Genomic_DNA"/>
</dbReference>
<sequence length="272" mass="30669">MAQFNDLPLELLPVILSFIPNPRSLTRTCLVNKIFYQFAIPKLYERISMYAWHKHGKERVIQLFIVLAEYPRLAEHVRRLEIRDFPKSISFGTDPTSIVIRALSHCTNLRSCTWTRDGSLNTEILQALSTCCKELEELEINGHSEGNYDPNVLLGFARLKKIGLIMPGGGLIRHTLGNWIGRVGETLRHLSLVCKMSPKVTDQLLENLSPSLCNLDYFYITGCPKVTERGITAVLSANETGIEGLGLEGLAPKFHMANFRINTTLSFVVFVH</sequence>
<dbReference type="InterPro" id="IPR001810">
    <property type="entry name" value="F-box_dom"/>
</dbReference>
<keyword evidence="3" id="KW-1185">Reference proteome</keyword>
<evidence type="ECO:0000313" key="2">
    <source>
        <dbReference type="EMBL" id="KAK7435499.1"/>
    </source>
</evidence>
<feature type="domain" description="F-box" evidence="1">
    <location>
        <begin position="4"/>
        <end position="48"/>
    </location>
</feature>
<protein>
    <recommendedName>
        <fullName evidence="1">F-box domain-containing protein</fullName>
    </recommendedName>
</protein>
<gene>
    <name evidence="2" type="ORF">VKT23_019621</name>
</gene>
<comment type="caution">
    <text evidence="2">The sequence shown here is derived from an EMBL/GenBank/DDBJ whole genome shotgun (WGS) entry which is preliminary data.</text>
</comment>